<dbReference type="PROSITE" id="PS00108">
    <property type="entry name" value="PROTEIN_KINASE_ST"/>
    <property type="match status" value="1"/>
</dbReference>
<evidence type="ECO:0000256" key="3">
    <source>
        <dbReference type="ARBA" id="ARBA00022777"/>
    </source>
</evidence>
<keyword evidence="3 8" id="KW-0418">Kinase</keyword>
<dbReference type="Gene3D" id="3.30.200.20">
    <property type="entry name" value="Phosphorylase Kinase, domain 1"/>
    <property type="match status" value="1"/>
</dbReference>
<protein>
    <submittedName>
        <fullName evidence="8">Serine/threonine protein kinase</fullName>
    </submittedName>
</protein>
<dbReference type="PROSITE" id="PS50011">
    <property type="entry name" value="PROTEIN_KINASE_DOM"/>
    <property type="match status" value="1"/>
</dbReference>
<dbReference type="GO" id="GO:0005524">
    <property type="term" value="F:ATP binding"/>
    <property type="evidence" value="ECO:0007669"/>
    <property type="project" value="UniProtKB-UniRule"/>
</dbReference>
<comment type="caution">
    <text evidence="8">The sequence shown here is derived from an EMBL/GenBank/DDBJ whole genome shotgun (WGS) entry which is preliminary data.</text>
</comment>
<dbReference type="AlphaFoldDB" id="A0A646KAM8"/>
<organism evidence="8 9">
    <name type="scientific">Streptomyces jumonjinensis</name>
    <dbReference type="NCBI Taxonomy" id="1945"/>
    <lineage>
        <taxon>Bacteria</taxon>
        <taxon>Bacillati</taxon>
        <taxon>Actinomycetota</taxon>
        <taxon>Actinomycetes</taxon>
        <taxon>Kitasatosporales</taxon>
        <taxon>Streptomycetaceae</taxon>
        <taxon>Streptomyces</taxon>
    </lineage>
</organism>
<dbReference type="PANTHER" id="PTHR43289">
    <property type="entry name" value="MITOGEN-ACTIVATED PROTEIN KINASE KINASE KINASE 20-RELATED"/>
    <property type="match status" value="1"/>
</dbReference>
<keyword evidence="8" id="KW-0723">Serine/threonine-protein kinase</keyword>
<feature type="region of interest" description="Disordered" evidence="6">
    <location>
        <begin position="330"/>
        <end position="378"/>
    </location>
</feature>
<evidence type="ECO:0000256" key="5">
    <source>
        <dbReference type="PROSITE-ProRule" id="PRU10141"/>
    </source>
</evidence>
<reference evidence="8 9" key="1">
    <citation type="submission" date="2019-05" db="EMBL/GenBank/DDBJ databases">
        <title>Comparative genomics and metabolomics analyses of clavulanic acid producing Streptomyces species provides insight into specialized metabolism and evolution of beta-lactam biosynthetic gene clusters.</title>
        <authorList>
            <person name="Moore M.A."/>
            <person name="Cruz-Morales P."/>
            <person name="Barona Gomez F."/>
            <person name="Kapil T."/>
        </authorList>
    </citation>
    <scope>NUCLEOTIDE SEQUENCE [LARGE SCALE GENOMIC DNA]</scope>
    <source>
        <strain evidence="8 9">NRRL 5741</strain>
    </source>
</reference>
<dbReference type="Gene3D" id="1.10.510.10">
    <property type="entry name" value="Transferase(Phosphotransferase) domain 1"/>
    <property type="match status" value="1"/>
</dbReference>
<dbReference type="InterPro" id="IPR008271">
    <property type="entry name" value="Ser/Thr_kinase_AS"/>
</dbReference>
<dbReference type="GO" id="GO:0004674">
    <property type="term" value="F:protein serine/threonine kinase activity"/>
    <property type="evidence" value="ECO:0007669"/>
    <property type="project" value="UniProtKB-KW"/>
</dbReference>
<keyword evidence="1" id="KW-0808">Transferase</keyword>
<evidence type="ECO:0000256" key="4">
    <source>
        <dbReference type="ARBA" id="ARBA00022840"/>
    </source>
</evidence>
<dbReference type="CDD" id="cd14014">
    <property type="entry name" value="STKc_PknB_like"/>
    <property type="match status" value="1"/>
</dbReference>
<sequence>MTGSPTRIGRYTVARELGSGGMGEVYLAYSPAGSPVAVKVIRSDKLDPVTRARFEKEALIARTVIGTNRVARFLDADPFADRPWLAMEYVAGRTLQDCVDSDGALPLPLVASLGALLAEGLSAVHDAGLLHRDLKPQNVMLGSEGPMIIDFGLGAFMDAAKDTLSHSGVIIGTVRCMPPEQASGHPRVTPAADVYALGTVLLYAASRHYPYDGHQWEAVAMQVSNPEIGPDLSGVPEGLKALLAAMLTHTPEERPSLAEVADACADLMKAAGKTPADARLALISRTTAAGGETPTREPISTSLENLIDERAVIVGSHDLVSPLDIRPAAEEPEADEEPVPELTTAPARPKARTSRERPLASTRVAGELREQYAVNSTL</sequence>
<dbReference type="SMART" id="SM00220">
    <property type="entry name" value="S_TKc"/>
    <property type="match status" value="1"/>
</dbReference>
<evidence type="ECO:0000259" key="7">
    <source>
        <dbReference type="PROSITE" id="PS50011"/>
    </source>
</evidence>
<dbReference type="Proteomes" id="UP000419138">
    <property type="component" value="Unassembled WGS sequence"/>
</dbReference>
<dbReference type="InterPro" id="IPR017441">
    <property type="entry name" value="Protein_kinase_ATP_BS"/>
</dbReference>
<dbReference type="InterPro" id="IPR000719">
    <property type="entry name" value="Prot_kinase_dom"/>
</dbReference>
<dbReference type="PANTHER" id="PTHR43289:SF34">
    <property type="entry name" value="SERINE_THREONINE-PROTEIN KINASE YBDM-RELATED"/>
    <property type="match status" value="1"/>
</dbReference>
<evidence type="ECO:0000256" key="6">
    <source>
        <dbReference type="SAM" id="MobiDB-lite"/>
    </source>
</evidence>
<gene>
    <name evidence="8" type="ORF">FF041_02920</name>
</gene>
<dbReference type="OrthoDB" id="4326323at2"/>
<keyword evidence="9" id="KW-1185">Reference proteome</keyword>
<evidence type="ECO:0000256" key="1">
    <source>
        <dbReference type="ARBA" id="ARBA00022679"/>
    </source>
</evidence>
<dbReference type="Pfam" id="PF00069">
    <property type="entry name" value="Pkinase"/>
    <property type="match status" value="1"/>
</dbReference>
<evidence type="ECO:0000313" key="9">
    <source>
        <dbReference type="Proteomes" id="UP000419138"/>
    </source>
</evidence>
<evidence type="ECO:0000313" key="8">
    <source>
        <dbReference type="EMBL" id="MQS99187.1"/>
    </source>
</evidence>
<feature type="compositionally biased region" description="Acidic residues" evidence="6">
    <location>
        <begin position="330"/>
        <end position="339"/>
    </location>
</feature>
<dbReference type="RefSeq" id="WP_153520887.1">
    <property type="nucleotide sequence ID" value="NZ_JBEPDZ010000037.1"/>
</dbReference>
<dbReference type="InterPro" id="IPR011009">
    <property type="entry name" value="Kinase-like_dom_sf"/>
</dbReference>
<proteinExistence type="predicted"/>
<feature type="domain" description="Protein kinase" evidence="7">
    <location>
        <begin position="11"/>
        <end position="268"/>
    </location>
</feature>
<keyword evidence="2 5" id="KW-0547">Nucleotide-binding</keyword>
<feature type="binding site" evidence="5">
    <location>
        <position position="39"/>
    </location>
    <ligand>
        <name>ATP</name>
        <dbReference type="ChEBI" id="CHEBI:30616"/>
    </ligand>
</feature>
<evidence type="ECO:0000256" key="2">
    <source>
        <dbReference type="ARBA" id="ARBA00022741"/>
    </source>
</evidence>
<name>A0A646KAM8_STRJU</name>
<dbReference type="SUPFAM" id="SSF56112">
    <property type="entry name" value="Protein kinase-like (PK-like)"/>
    <property type="match status" value="1"/>
</dbReference>
<dbReference type="PROSITE" id="PS00107">
    <property type="entry name" value="PROTEIN_KINASE_ATP"/>
    <property type="match status" value="1"/>
</dbReference>
<accession>A0A646KAM8</accession>
<dbReference type="EMBL" id="VCLA01000023">
    <property type="protein sequence ID" value="MQS99187.1"/>
    <property type="molecule type" value="Genomic_DNA"/>
</dbReference>
<keyword evidence="4 5" id="KW-0067">ATP-binding</keyword>